<protein>
    <submittedName>
        <fullName evidence="3">YhdP family protein</fullName>
    </submittedName>
</protein>
<dbReference type="Proteomes" id="UP001597425">
    <property type="component" value="Unassembled WGS sequence"/>
</dbReference>
<feature type="compositionally biased region" description="Basic and acidic residues" evidence="1">
    <location>
        <begin position="305"/>
        <end position="320"/>
    </location>
</feature>
<sequence length="1395" mass="152554">MGALRWLARKFWLLAVILVICLAILVQTGRMLSPLVEDYRPQISGWLSERLGVPVQMERLSLRWQALEVALRLDELRLGEGGEVHMGYGLFHLDLLASLWNRELVWKNLQVRDFSAELSRTENGGWHIEGFPPGAETAPEEKGAASGRLGDPARIFQLGPRVQVRNASIRLRLADGESAEMNLPQIQLENAGGFHRLTARAFIAPGVAVGQVTPGQGETLRLVLEGRGNPRDRDDFSLDGYVQLNDLLVDADTIALLHQLTPLPDKYHWRGRKMARGSLWLHSDSDSGYRLRGRLNLAQVAAEAGPEKPDEGEGGEEKAEPSLLGPLRDLSGDLSGRWQPGGSWRLALQNIQLDWRDLPVPPLNLQARSSAQSGLQLAVDSIELGAWSRILERVALLEGPADEWLRALKPSGRLERVQFVRDADGDIALSANLRDLTAAAHRGAPAVQGLNGYLEMRGRDGFLQLDGGDGLRVRFPKLYEDAFEFARAGGTVAWQVDRENNAVEVHSGPLRLTGELGDISGQFLLQLPFIPRTRPAEFTLALGLRDAPVSAQGQLVPFTVGDDLRRWLSDGLGSDNPGRVSRAGFVYRGSHYREGEDPEFLALGDHPERQTVQLTADVTDGALDYAPGWPAARDVDARLLVNDRNVLVNAEAAKLWNIDARDIEVGVTPSPAGDGSLLGVRARLEGPAADGLKLLRESPLRERLGGAFDDWQLDGHINGDLTLSQPLGGAELPKRQSVELDLRGGHLRLDNLRLDIDGLNGRVHYDSDNGLAGTRLNGELWERRLQARIEHIGEGEERDTQVIIDGSNSIDAVQDWSGRPELAWLDGVFDYRALVTIPAPGREKPYSAVFEMTSDLEGVEVDLPAPLGKVADEKSRYVLRVPIGEQGSLFNLSYGEHLQGQFWQVDGVVDRAAIALNAEAGLPQERGLAITGDLSQIDLPRWRELLQVFGEQKNGSDDNGGVAAADLGKSLPIRLDLSTDRLRLGATDIEHIHIRGRGLGPDWRLQFDSEMAAGTVSGVMDGAEPLQMDLSHLQLPAREPPGESPAEGETEADADPWAGFDFTQLPQVDFSTDSLRVGEEDLGRWSFRLQPSASRLVISDIRGAARGVRVKGRGRDNDLGAQLVWRRDEQGTESSQFIGRLLADDLAAVQRAWGQEPAIESESAIFDTALHWDGSPAQVAADQLSGELKIDIRDGRFLRATDSAGSALLRLLSLFNFDTWARRLRLDFSDLYQNGMAFDRVSGEVYFEGDGRLLIAVPIQVEGPTSELQMAGRVNLKREDLNLTLVATLPVGNNLALVAALAGGLPAAAGVYLISKAFKKQVDNMASVSYRISGNWEEPQVRFDKLFDGDGAQRQGSEAEARRQPPPDEESRAPTEVSGSRPERESSAAPAAGGQ</sequence>
<dbReference type="PANTHER" id="PTHR38690">
    <property type="entry name" value="PROTEASE-RELATED"/>
    <property type="match status" value="1"/>
</dbReference>
<evidence type="ECO:0000259" key="2">
    <source>
        <dbReference type="Pfam" id="PF13116"/>
    </source>
</evidence>
<evidence type="ECO:0000313" key="3">
    <source>
        <dbReference type="EMBL" id="MFD2309704.1"/>
    </source>
</evidence>
<feature type="domain" description="YhdP central" evidence="2">
    <location>
        <begin position="5"/>
        <end position="1341"/>
    </location>
</feature>
<comment type="caution">
    <text evidence="3">The sequence shown here is derived from an EMBL/GenBank/DDBJ whole genome shotgun (WGS) entry which is preliminary data.</text>
</comment>
<feature type="region of interest" description="Disordered" evidence="1">
    <location>
        <begin position="1348"/>
        <end position="1395"/>
    </location>
</feature>
<dbReference type="PANTHER" id="PTHR38690:SF1">
    <property type="entry name" value="PROTEASE"/>
    <property type="match status" value="1"/>
</dbReference>
<name>A0ABW5EE77_9GAMM</name>
<evidence type="ECO:0000256" key="1">
    <source>
        <dbReference type="SAM" id="MobiDB-lite"/>
    </source>
</evidence>
<dbReference type="NCBIfam" id="TIGR02099">
    <property type="entry name" value="YhdP family protein"/>
    <property type="match status" value="1"/>
</dbReference>
<feature type="region of interest" description="Disordered" evidence="1">
    <location>
        <begin position="125"/>
        <end position="146"/>
    </location>
</feature>
<accession>A0ABW5EE77</accession>
<feature type="region of interest" description="Disordered" evidence="1">
    <location>
        <begin position="302"/>
        <end position="326"/>
    </location>
</feature>
<proteinExistence type="predicted"/>
<keyword evidence="4" id="KW-1185">Reference proteome</keyword>
<feature type="region of interest" description="Disordered" evidence="1">
    <location>
        <begin position="1035"/>
        <end position="1057"/>
    </location>
</feature>
<evidence type="ECO:0000313" key="4">
    <source>
        <dbReference type="Proteomes" id="UP001597425"/>
    </source>
</evidence>
<organism evidence="3 4">
    <name type="scientific">Microbulbifer halophilus</name>
    <dbReference type="NCBI Taxonomy" id="453963"/>
    <lineage>
        <taxon>Bacteria</taxon>
        <taxon>Pseudomonadati</taxon>
        <taxon>Pseudomonadota</taxon>
        <taxon>Gammaproteobacteria</taxon>
        <taxon>Cellvibrionales</taxon>
        <taxon>Microbulbiferaceae</taxon>
        <taxon>Microbulbifer</taxon>
    </lineage>
</organism>
<dbReference type="InterPro" id="IPR011836">
    <property type="entry name" value="YhdP"/>
</dbReference>
<dbReference type="InterPro" id="IPR025263">
    <property type="entry name" value="YhdP_central"/>
</dbReference>
<gene>
    <name evidence="3" type="ORF">ACFSKX_04675</name>
</gene>
<dbReference type="EMBL" id="JBHUJD010000004">
    <property type="protein sequence ID" value="MFD2309704.1"/>
    <property type="molecule type" value="Genomic_DNA"/>
</dbReference>
<reference evidence="4" key="1">
    <citation type="journal article" date="2019" name="Int. J. Syst. Evol. Microbiol.">
        <title>The Global Catalogue of Microorganisms (GCM) 10K type strain sequencing project: providing services to taxonomists for standard genome sequencing and annotation.</title>
        <authorList>
            <consortium name="The Broad Institute Genomics Platform"/>
            <consortium name="The Broad Institute Genome Sequencing Center for Infectious Disease"/>
            <person name="Wu L."/>
            <person name="Ma J."/>
        </authorList>
    </citation>
    <scope>NUCLEOTIDE SEQUENCE [LARGE SCALE GENOMIC DNA]</scope>
    <source>
        <strain evidence="4">KCTC 12848</strain>
    </source>
</reference>
<dbReference type="Pfam" id="PF13116">
    <property type="entry name" value="YhdP"/>
    <property type="match status" value="1"/>
</dbReference>
<feature type="compositionally biased region" description="Basic and acidic residues" evidence="1">
    <location>
        <begin position="1357"/>
        <end position="1373"/>
    </location>
</feature>
<dbReference type="RefSeq" id="WP_265720323.1">
    <property type="nucleotide sequence ID" value="NZ_JAPIVK010000002.1"/>
</dbReference>